<keyword evidence="4 8" id="KW-0418">Kinase</keyword>
<comment type="subcellular location">
    <subcellularLocation>
        <location evidence="8">Cytoplasm</location>
    </subcellularLocation>
</comment>
<evidence type="ECO:0000313" key="10">
    <source>
        <dbReference type="EMBL" id="MBK1666761.1"/>
    </source>
</evidence>
<dbReference type="SUPFAM" id="SSF52540">
    <property type="entry name" value="P-loop containing nucleoside triphosphate hydrolases"/>
    <property type="match status" value="1"/>
</dbReference>
<evidence type="ECO:0000256" key="2">
    <source>
        <dbReference type="ARBA" id="ARBA00022679"/>
    </source>
</evidence>
<organism evidence="10 11">
    <name type="scientific">Rhodovibrio sodomensis</name>
    <dbReference type="NCBI Taxonomy" id="1088"/>
    <lineage>
        <taxon>Bacteria</taxon>
        <taxon>Pseudomonadati</taxon>
        <taxon>Pseudomonadota</taxon>
        <taxon>Alphaproteobacteria</taxon>
        <taxon>Rhodospirillales</taxon>
        <taxon>Rhodovibrionaceae</taxon>
        <taxon>Rhodovibrio</taxon>
    </lineage>
</organism>
<feature type="binding site" evidence="8">
    <location>
        <begin position="21"/>
        <end position="29"/>
    </location>
    <ligand>
        <name>ATP</name>
        <dbReference type="ChEBI" id="CHEBI:30616"/>
    </ligand>
</feature>
<keyword evidence="3 8" id="KW-0547">Nucleotide-binding</keyword>
<comment type="caution">
    <text evidence="10">The sequence shown here is derived from an EMBL/GenBank/DDBJ whole genome shotgun (WGS) entry which is preliminary data.</text>
</comment>
<dbReference type="Gene3D" id="3.40.50.300">
    <property type="entry name" value="P-loop containing nucleotide triphosphate hydrolases"/>
    <property type="match status" value="1"/>
</dbReference>
<name>A0ABS1D9V3_9PROT</name>
<evidence type="ECO:0000259" key="9">
    <source>
        <dbReference type="Pfam" id="PF02224"/>
    </source>
</evidence>
<evidence type="ECO:0000256" key="8">
    <source>
        <dbReference type="HAMAP-Rule" id="MF_00238"/>
    </source>
</evidence>
<sequence>MSARTSQATPRDDAIVVAVDGPAAAGKGTLARRLAAALNLVYLDTGSIYRAVAAKLLAGGGDPADADAASRVARALSSADLDRDDLRAEGVGAAASVVSAHQAVREALLEFQRAVAFDPPAGRAGAVLDGRDIGTVVCPDACAKLFVTASLEERARRRHEELLGRGEARIYARVLEDLKERDERDAARDAAPMTAAADAVVLDTSDLDVDAAFERALDIVRARCGVTAG</sequence>
<comment type="catalytic activity">
    <reaction evidence="6 8">
        <text>dCMP + ATP = dCDP + ADP</text>
        <dbReference type="Rhea" id="RHEA:25094"/>
        <dbReference type="ChEBI" id="CHEBI:30616"/>
        <dbReference type="ChEBI" id="CHEBI:57566"/>
        <dbReference type="ChEBI" id="CHEBI:58593"/>
        <dbReference type="ChEBI" id="CHEBI:456216"/>
        <dbReference type="EC" id="2.7.4.25"/>
    </reaction>
</comment>
<accession>A0ABS1D9V3</accession>
<evidence type="ECO:0000256" key="3">
    <source>
        <dbReference type="ARBA" id="ARBA00022741"/>
    </source>
</evidence>
<evidence type="ECO:0000256" key="7">
    <source>
        <dbReference type="ARBA" id="ARBA00048478"/>
    </source>
</evidence>
<keyword evidence="2 8" id="KW-0808">Transferase</keyword>
<dbReference type="RefSeq" id="WP_200338824.1">
    <property type="nucleotide sequence ID" value="NZ_NRRL01000002.1"/>
</dbReference>
<keyword evidence="8" id="KW-0963">Cytoplasm</keyword>
<dbReference type="HAMAP" id="MF_00238">
    <property type="entry name" value="Cytidyl_kinase_type1"/>
    <property type="match status" value="1"/>
</dbReference>
<evidence type="ECO:0000256" key="5">
    <source>
        <dbReference type="ARBA" id="ARBA00022840"/>
    </source>
</evidence>
<dbReference type="CDD" id="cd02020">
    <property type="entry name" value="CMPK"/>
    <property type="match status" value="1"/>
</dbReference>
<dbReference type="InterPro" id="IPR003136">
    <property type="entry name" value="Cytidylate_kin"/>
</dbReference>
<dbReference type="NCBIfam" id="TIGR00017">
    <property type="entry name" value="cmk"/>
    <property type="match status" value="1"/>
</dbReference>
<dbReference type="Proteomes" id="UP001296873">
    <property type="component" value="Unassembled WGS sequence"/>
</dbReference>
<evidence type="ECO:0000313" key="11">
    <source>
        <dbReference type="Proteomes" id="UP001296873"/>
    </source>
</evidence>
<protein>
    <recommendedName>
        <fullName evidence="8">Cytidylate kinase</fullName>
        <shortName evidence="8">CK</shortName>
        <ecNumber evidence="8">2.7.4.25</ecNumber>
    </recommendedName>
    <alternativeName>
        <fullName evidence="8">Cytidine monophosphate kinase</fullName>
        <shortName evidence="8">CMP kinase</shortName>
    </alternativeName>
</protein>
<dbReference type="GO" id="GO:0016301">
    <property type="term" value="F:kinase activity"/>
    <property type="evidence" value="ECO:0007669"/>
    <property type="project" value="UniProtKB-KW"/>
</dbReference>
<comment type="catalytic activity">
    <reaction evidence="7 8">
        <text>CMP + ATP = CDP + ADP</text>
        <dbReference type="Rhea" id="RHEA:11600"/>
        <dbReference type="ChEBI" id="CHEBI:30616"/>
        <dbReference type="ChEBI" id="CHEBI:58069"/>
        <dbReference type="ChEBI" id="CHEBI:60377"/>
        <dbReference type="ChEBI" id="CHEBI:456216"/>
        <dbReference type="EC" id="2.7.4.25"/>
    </reaction>
</comment>
<dbReference type="InterPro" id="IPR011994">
    <property type="entry name" value="Cytidylate_kinase_dom"/>
</dbReference>
<gene>
    <name evidence="8" type="primary">cmk</name>
    <name evidence="10" type="ORF">CKO28_01720</name>
</gene>
<feature type="domain" description="Cytidylate kinase" evidence="9">
    <location>
        <begin position="17"/>
        <end position="221"/>
    </location>
</feature>
<evidence type="ECO:0000256" key="4">
    <source>
        <dbReference type="ARBA" id="ARBA00022777"/>
    </source>
</evidence>
<proteinExistence type="inferred from homology"/>
<evidence type="ECO:0000256" key="6">
    <source>
        <dbReference type="ARBA" id="ARBA00047615"/>
    </source>
</evidence>
<evidence type="ECO:0000256" key="1">
    <source>
        <dbReference type="ARBA" id="ARBA00009427"/>
    </source>
</evidence>
<keyword evidence="11" id="KW-1185">Reference proteome</keyword>
<dbReference type="InterPro" id="IPR027417">
    <property type="entry name" value="P-loop_NTPase"/>
</dbReference>
<comment type="similarity">
    <text evidence="1 8">Belongs to the cytidylate kinase family. Type 1 subfamily.</text>
</comment>
<keyword evidence="5 8" id="KW-0067">ATP-binding</keyword>
<dbReference type="EMBL" id="NRRL01000002">
    <property type="protein sequence ID" value="MBK1666761.1"/>
    <property type="molecule type" value="Genomic_DNA"/>
</dbReference>
<reference evidence="10 11" key="1">
    <citation type="journal article" date="2020" name="Microorganisms">
        <title>Osmotic Adaptation and Compatible Solute Biosynthesis of Phototrophic Bacteria as Revealed from Genome Analyses.</title>
        <authorList>
            <person name="Imhoff J.F."/>
            <person name="Rahn T."/>
            <person name="Kunzel S."/>
            <person name="Keller A."/>
            <person name="Neulinger S.C."/>
        </authorList>
    </citation>
    <scope>NUCLEOTIDE SEQUENCE [LARGE SCALE GENOMIC DNA]</scope>
    <source>
        <strain evidence="10 11">DSM 9895</strain>
    </source>
</reference>
<dbReference type="Pfam" id="PF02224">
    <property type="entry name" value="Cytidylate_kin"/>
    <property type="match status" value="1"/>
</dbReference>
<dbReference type="EC" id="2.7.4.25" evidence="8"/>